<feature type="domain" description="PPM-type phosphatase" evidence="4">
    <location>
        <begin position="497"/>
        <end position="772"/>
    </location>
</feature>
<dbReference type="CDD" id="cd00143">
    <property type="entry name" value="PP2Cc"/>
    <property type="match status" value="1"/>
</dbReference>
<evidence type="ECO:0000256" key="3">
    <source>
        <dbReference type="SAM" id="MobiDB-lite"/>
    </source>
</evidence>
<dbReference type="SUPFAM" id="SSF81606">
    <property type="entry name" value="PP2C-like"/>
    <property type="match status" value="1"/>
</dbReference>
<organism evidence="5 6">
    <name type="scientific">Euplotes crassus</name>
    <dbReference type="NCBI Taxonomy" id="5936"/>
    <lineage>
        <taxon>Eukaryota</taxon>
        <taxon>Sar</taxon>
        <taxon>Alveolata</taxon>
        <taxon>Ciliophora</taxon>
        <taxon>Intramacronucleata</taxon>
        <taxon>Spirotrichea</taxon>
        <taxon>Hypotrichia</taxon>
        <taxon>Euplotida</taxon>
        <taxon>Euplotidae</taxon>
        <taxon>Moneuplotes</taxon>
    </lineage>
</organism>
<feature type="region of interest" description="Disordered" evidence="3">
    <location>
        <begin position="278"/>
        <end position="305"/>
    </location>
</feature>
<dbReference type="AlphaFoldDB" id="A0AAD1Y6C4"/>
<dbReference type="PROSITE" id="PS51746">
    <property type="entry name" value="PPM_2"/>
    <property type="match status" value="1"/>
</dbReference>
<evidence type="ECO:0000256" key="1">
    <source>
        <dbReference type="ARBA" id="ARBA00004370"/>
    </source>
</evidence>
<dbReference type="SMART" id="SM00332">
    <property type="entry name" value="PP2Cc"/>
    <property type="match status" value="1"/>
</dbReference>
<accession>A0AAD1Y6C4</accession>
<dbReference type="InterPro" id="IPR001932">
    <property type="entry name" value="PPM-type_phosphatase-like_dom"/>
</dbReference>
<evidence type="ECO:0000256" key="2">
    <source>
        <dbReference type="ARBA" id="ARBA00023136"/>
    </source>
</evidence>
<dbReference type="Gene3D" id="3.60.40.10">
    <property type="entry name" value="PPM-type phosphatase domain"/>
    <property type="match status" value="1"/>
</dbReference>
<keyword evidence="6" id="KW-1185">Reference proteome</keyword>
<comment type="caution">
    <text evidence="5">The sequence shown here is derived from an EMBL/GenBank/DDBJ whole genome shotgun (WGS) entry which is preliminary data.</text>
</comment>
<dbReference type="EMBL" id="CAMPGE010027847">
    <property type="protein sequence ID" value="CAI2385437.1"/>
    <property type="molecule type" value="Genomic_DNA"/>
</dbReference>
<sequence>MSDIKQSPRAPRSYPSKVIEQLKKEVLKNKLKFCKNTETPDPKDLLNRELDYNQEEKHNIVERAPSKRENFNTSLDDGSKSEFRIGSNKALKKNEIKSIIAKFKRTNSCEKTSAVNSSLNKYFDSNTKSLNDSPKVYSQAKSRNSLSTVTHSKIILPKVAEVDITGNQPKSPNLTFAKDEIEDGKVDQNCSVINTNNNPKAYKPKRVVQYSGSDNEKLPSSYLKPKKKVKLSKNKNNLNQKTLDSLSKIQKVKPSDSKKLMTLSPYKYQESFNNTIGSNKKMKLGQRESSVPIKPPRKSSAFSKESPKIFEDREFKVQEYGVPNFKKNTRDIFTLRRQKKDHMGERQKQKVSSSYRNYSNSVLRNEIKDISSREQPRFKHLQKEKPRFGLHESFDIKKNKSSTEKIFIRSDSNKLDALRKFCNPKTHSKKYKRELLYSSHLPKINNLKNKIIKSYAEILPSVLQRSLEHHKPEGEDAARAKLDQIKNTIIVNYGGFSEGGCDQRVAKKENQDSYLTFVNFNKSQTTNSHLFSVCDGHGLSGKSISDYLVKNLAKFLKVYLNKEGSNPSYSLLSAFRYLDYKLEMDGLEATNSGSTCCTALVIGKKIYFANTGDSRALYVTFDPMEDTINPSEIESTIDHSCEAPSEVRRIKNKGGRISRIQNNLGPLRVWLQNEQRPGLAMARSVGDHCARKIGVIATPDIFKFEISRKSALIIGSDGLYQYLTNEEICQIVWDNWGKDGDIVSEIVVNKAISNWDQKHSYRDDITCVVAYLKPNFDN</sequence>
<dbReference type="GO" id="GO:0016020">
    <property type="term" value="C:membrane"/>
    <property type="evidence" value="ECO:0007669"/>
    <property type="project" value="UniProtKB-SubCell"/>
</dbReference>
<dbReference type="InterPro" id="IPR015655">
    <property type="entry name" value="PP2C"/>
</dbReference>
<name>A0AAD1Y6C4_EUPCR</name>
<dbReference type="Pfam" id="PF00481">
    <property type="entry name" value="PP2C"/>
    <property type="match status" value="1"/>
</dbReference>
<dbReference type="GO" id="GO:0004722">
    <property type="term" value="F:protein serine/threonine phosphatase activity"/>
    <property type="evidence" value="ECO:0007669"/>
    <property type="project" value="InterPro"/>
</dbReference>
<comment type="subcellular location">
    <subcellularLocation>
        <location evidence="1">Membrane</location>
    </subcellularLocation>
</comment>
<evidence type="ECO:0000313" key="5">
    <source>
        <dbReference type="EMBL" id="CAI2385437.1"/>
    </source>
</evidence>
<protein>
    <recommendedName>
        <fullName evidence="4">PPM-type phosphatase domain-containing protein</fullName>
    </recommendedName>
</protein>
<dbReference type="PANTHER" id="PTHR47992">
    <property type="entry name" value="PROTEIN PHOSPHATASE"/>
    <property type="match status" value="1"/>
</dbReference>
<dbReference type="Proteomes" id="UP001295684">
    <property type="component" value="Unassembled WGS sequence"/>
</dbReference>
<proteinExistence type="predicted"/>
<evidence type="ECO:0000259" key="4">
    <source>
        <dbReference type="PROSITE" id="PS51746"/>
    </source>
</evidence>
<evidence type="ECO:0000313" key="6">
    <source>
        <dbReference type="Proteomes" id="UP001295684"/>
    </source>
</evidence>
<keyword evidence="2" id="KW-0472">Membrane</keyword>
<reference evidence="5" key="1">
    <citation type="submission" date="2023-07" db="EMBL/GenBank/DDBJ databases">
        <authorList>
            <consortium name="AG Swart"/>
            <person name="Singh M."/>
            <person name="Singh A."/>
            <person name="Seah K."/>
            <person name="Emmerich C."/>
        </authorList>
    </citation>
    <scope>NUCLEOTIDE SEQUENCE</scope>
    <source>
        <strain evidence="5">DP1</strain>
    </source>
</reference>
<dbReference type="InterPro" id="IPR036457">
    <property type="entry name" value="PPM-type-like_dom_sf"/>
</dbReference>
<gene>
    <name evidence="5" type="ORF">ECRASSUSDP1_LOCUS27001</name>
</gene>